<dbReference type="Pfam" id="PF01968">
    <property type="entry name" value="Hydantoinase_A"/>
    <property type="match status" value="1"/>
</dbReference>
<dbReference type="Pfam" id="PF19278">
    <property type="entry name" value="Hydant_A_C"/>
    <property type="match status" value="1"/>
</dbReference>
<organism evidence="4 5">
    <name type="scientific">Falsiroseomonas oleicola</name>
    <dbReference type="NCBI Taxonomy" id="2801474"/>
    <lineage>
        <taxon>Bacteria</taxon>
        <taxon>Pseudomonadati</taxon>
        <taxon>Pseudomonadota</taxon>
        <taxon>Alphaproteobacteria</taxon>
        <taxon>Acetobacterales</taxon>
        <taxon>Roseomonadaceae</taxon>
        <taxon>Falsiroseomonas</taxon>
    </lineage>
</organism>
<dbReference type="Pfam" id="PF05378">
    <property type="entry name" value="Hydant_A_N"/>
    <property type="match status" value="1"/>
</dbReference>
<keyword evidence="5" id="KW-1185">Reference proteome</keyword>
<dbReference type="InterPro" id="IPR049517">
    <property type="entry name" value="ACX-like_C"/>
</dbReference>
<dbReference type="InterPro" id="IPR045079">
    <property type="entry name" value="Oxoprolinase-like"/>
</dbReference>
<feature type="domain" description="Hydantoinase A/oxoprolinase" evidence="1">
    <location>
        <begin position="219"/>
        <end position="512"/>
    </location>
</feature>
<gene>
    <name evidence="4" type="ORF">JJQ90_01485</name>
</gene>
<dbReference type="PANTHER" id="PTHR11365:SF23">
    <property type="entry name" value="HYPOTHETICAL 5-OXOPROLINASE (EUROFUNG)-RELATED"/>
    <property type="match status" value="1"/>
</dbReference>
<reference evidence="4 5" key="1">
    <citation type="submission" date="2021-01" db="EMBL/GenBank/DDBJ databases">
        <title>Roseomonas sp. nov, a bacterium isolated from an oil production mixture in Yumen Oilfield.</title>
        <authorList>
            <person name="Wu D."/>
        </authorList>
    </citation>
    <scope>NUCLEOTIDE SEQUENCE [LARGE SCALE GENOMIC DNA]</scope>
    <source>
        <strain evidence="4 5">ROY-5-3</strain>
    </source>
</reference>
<dbReference type="InterPro" id="IPR002821">
    <property type="entry name" value="Hydantoinase_A"/>
</dbReference>
<dbReference type="PANTHER" id="PTHR11365">
    <property type="entry name" value="5-OXOPROLINASE RELATED"/>
    <property type="match status" value="1"/>
</dbReference>
<dbReference type="RefSeq" id="WP_216872697.1">
    <property type="nucleotide sequence ID" value="NZ_JAERQM010000001.1"/>
</dbReference>
<evidence type="ECO:0000313" key="4">
    <source>
        <dbReference type="EMBL" id="MBU8542356.1"/>
    </source>
</evidence>
<accession>A0ABS6H122</accession>
<dbReference type="InterPro" id="IPR008040">
    <property type="entry name" value="Hydant_A_N"/>
</dbReference>
<dbReference type="EMBL" id="JAERQM010000001">
    <property type="protein sequence ID" value="MBU8542356.1"/>
    <property type="molecule type" value="Genomic_DNA"/>
</dbReference>
<evidence type="ECO:0000313" key="5">
    <source>
        <dbReference type="Proteomes" id="UP000689967"/>
    </source>
</evidence>
<name>A0ABS6H122_9PROT</name>
<sequence>MPDDVRSAVARPVAVTTGYALAVDIGGTFTDVVLRHGNGLAVTDKTLTTHRNLLEGFFRAVDLALSRAGIGADAVTEVTVHATTLVTNAVIERRGPPTALLATKGFRDVLRIRNEHRYDMFDPQIEFPDPLVPDALVFTLDERLLADGSVAKPVDAAEAAAVARAMQAAGVQAVGICLLNAYRNGAHERAARDAIQAAAPGMAVTLSSEVSPQIREYPRASTTVMNAYTQPIVAPYLEALSAELRRRGFPNRPLIMLSNGGVVGTSVAGGFPVRMIESGPAAGALAAAHFAEVMNFEKLLSFDMGGTTAKACLILDRRPLVAGEFEVDRRYRFKPGSGFPITIPAVDMIEIGAGGGSIARIDNLGLLKVGPRSAGSEPGPVCYGRGGTQPTVTDADVVLGLLDAERFLGGDMKLDRAGATAALGALGEKLGVDAVTAARGVFEVVCEQMAGAARAHATDRGLDWRGLPMLAFGGAGPVHACRVAELLECSQVVFPPMASVLSAFGTLVSPVRLDLVRSALSPLPTLDWAATRALVDSMAREGRAALAEAGVKPSDATLELAVDCRYRGQQNEVTADLPLAVLDAGDAAALRQAFEVAYQALYGITLPDVPVEVVTWRLAARGPIPQASPPPAAGGSVAAPRTQRAVAVEPAVPQVPVYDRASLAVGQRVAGPVIIEERETTLVVLRGWSASVHPTGAVVAERAA</sequence>
<evidence type="ECO:0000259" key="3">
    <source>
        <dbReference type="Pfam" id="PF19278"/>
    </source>
</evidence>
<evidence type="ECO:0000259" key="2">
    <source>
        <dbReference type="Pfam" id="PF05378"/>
    </source>
</evidence>
<comment type="caution">
    <text evidence="4">The sequence shown here is derived from an EMBL/GenBank/DDBJ whole genome shotgun (WGS) entry which is preliminary data.</text>
</comment>
<proteinExistence type="predicted"/>
<protein>
    <submittedName>
        <fullName evidence="4">Hydantoinase/oxoprolinase family protein</fullName>
    </submittedName>
</protein>
<feature type="domain" description="Acetophenone carboxylase-like C-terminal" evidence="3">
    <location>
        <begin position="538"/>
        <end position="690"/>
    </location>
</feature>
<evidence type="ECO:0000259" key="1">
    <source>
        <dbReference type="Pfam" id="PF01968"/>
    </source>
</evidence>
<feature type="domain" description="Hydantoinase/oxoprolinase N-terminal" evidence="2">
    <location>
        <begin position="21"/>
        <end position="197"/>
    </location>
</feature>
<dbReference type="Proteomes" id="UP000689967">
    <property type="component" value="Unassembled WGS sequence"/>
</dbReference>